<organism evidence="2 3">
    <name type="scientific">Xenoophorus captivus</name>
    <dbReference type="NCBI Taxonomy" id="1517983"/>
    <lineage>
        <taxon>Eukaryota</taxon>
        <taxon>Metazoa</taxon>
        <taxon>Chordata</taxon>
        <taxon>Craniata</taxon>
        <taxon>Vertebrata</taxon>
        <taxon>Euteleostomi</taxon>
        <taxon>Actinopterygii</taxon>
        <taxon>Neopterygii</taxon>
        <taxon>Teleostei</taxon>
        <taxon>Neoteleostei</taxon>
        <taxon>Acanthomorphata</taxon>
        <taxon>Ovalentaria</taxon>
        <taxon>Atherinomorphae</taxon>
        <taxon>Cyprinodontiformes</taxon>
        <taxon>Goodeidae</taxon>
        <taxon>Xenoophorus</taxon>
    </lineage>
</organism>
<feature type="non-terminal residue" evidence="2">
    <location>
        <position position="85"/>
    </location>
</feature>
<dbReference type="EMBL" id="JAHRIN010042861">
    <property type="protein sequence ID" value="MEQ2206447.1"/>
    <property type="molecule type" value="Genomic_DNA"/>
</dbReference>
<reference evidence="2 3" key="1">
    <citation type="submission" date="2021-06" db="EMBL/GenBank/DDBJ databases">
        <authorList>
            <person name="Palmer J.M."/>
        </authorList>
    </citation>
    <scope>NUCLEOTIDE SEQUENCE [LARGE SCALE GENOMIC DNA]</scope>
    <source>
        <strain evidence="2 3">XC_2019</strain>
        <tissue evidence="2">Muscle</tissue>
    </source>
</reference>
<feature type="region of interest" description="Disordered" evidence="1">
    <location>
        <begin position="1"/>
        <end position="20"/>
    </location>
</feature>
<sequence>LMGRTSQKPPMSKQWRLSAPPRSQSWFRFYAGPLTPNWLPPLQRPWCRTSAPRPTSLSSTSWLSPSCLPLHPQLRSWRSICCQKG</sequence>
<name>A0ABV0RE56_9TELE</name>
<gene>
    <name evidence="2" type="ORF">XENOCAPTIV_029413</name>
</gene>
<feature type="non-terminal residue" evidence="2">
    <location>
        <position position="1"/>
    </location>
</feature>
<accession>A0ABV0RE56</accession>
<keyword evidence="3" id="KW-1185">Reference proteome</keyword>
<evidence type="ECO:0000313" key="2">
    <source>
        <dbReference type="EMBL" id="MEQ2206447.1"/>
    </source>
</evidence>
<comment type="caution">
    <text evidence="2">The sequence shown here is derived from an EMBL/GenBank/DDBJ whole genome shotgun (WGS) entry which is preliminary data.</text>
</comment>
<evidence type="ECO:0000313" key="3">
    <source>
        <dbReference type="Proteomes" id="UP001434883"/>
    </source>
</evidence>
<proteinExistence type="predicted"/>
<dbReference type="Proteomes" id="UP001434883">
    <property type="component" value="Unassembled WGS sequence"/>
</dbReference>
<evidence type="ECO:0000256" key="1">
    <source>
        <dbReference type="SAM" id="MobiDB-lite"/>
    </source>
</evidence>
<protein>
    <submittedName>
        <fullName evidence="2">Uncharacterized protein</fullName>
    </submittedName>
</protein>